<sequence>MKRNQLRYQKGKCGPPQVWFFFGTIITRCLKMPRSPVQTVTDPKSKGKDLVNIWAEAGKKVSLSTMNRVNDLKHETQLFTKWLNDHNLLFGSDYNKAPEPIPIENLPAEFIRYVCVSRA</sequence>
<feature type="non-terminal residue" evidence="1">
    <location>
        <position position="119"/>
    </location>
</feature>
<proteinExistence type="predicted"/>
<dbReference type="Proteomes" id="UP001469553">
    <property type="component" value="Unassembled WGS sequence"/>
</dbReference>
<organism evidence="1 2">
    <name type="scientific">Ameca splendens</name>
    <dbReference type="NCBI Taxonomy" id="208324"/>
    <lineage>
        <taxon>Eukaryota</taxon>
        <taxon>Metazoa</taxon>
        <taxon>Chordata</taxon>
        <taxon>Craniata</taxon>
        <taxon>Vertebrata</taxon>
        <taxon>Euteleostomi</taxon>
        <taxon>Actinopterygii</taxon>
        <taxon>Neopterygii</taxon>
        <taxon>Teleostei</taxon>
        <taxon>Neoteleostei</taxon>
        <taxon>Acanthomorphata</taxon>
        <taxon>Ovalentaria</taxon>
        <taxon>Atherinomorphae</taxon>
        <taxon>Cyprinodontiformes</taxon>
        <taxon>Goodeidae</taxon>
        <taxon>Ameca</taxon>
    </lineage>
</organism>
<evidence type="ECO:0000313" key="1">
    <source>
        <dbReference type="EMBL" id="MEQ2279406.1"/>
    </source>
</evidence>
<evidence type="ECO:0000313" key="2">
    <source>
        <dbReference type="Proteomes" id="UP001469553"/>
    </source>
</evidence>
<accession>A0ABV0XD90</accession>
<gene>
    <name evidence="1" type="ORF">AMECASPLE_009045</name>
</gene>
<name>A0ABV0XD90_9TELE</name>
<comment type="caution">
    <text evidence="1">The sequence shown here is derived from an EMBL/GenBank/DDBJ whole genome shotgun (WGS) entry which is preliminary data.</text>
</comment>
<dbReference type="EMBL" id="JAHRIP010000497">
    <property type="protein sequence ID" value="MEQ2279406.1"/>
    <property type="molecule type" value="Genomic_DNA"/>
</dbReference>
<protein>
    <submittedName>
        <fullName evidence="1">Uncharacterized protein</fullName>
    </submittedName>
</protein>
<reference evidence="1 2" key="1">
    <citation type="submission" date="2021-06" db="EMBL/GenBank/DDBJ databases">
        <authorList>
            <person name="Palmer J.M."/>
        </authorList>
    </citation>
    <scope>NUCLEOTIDE SEQUENCE [LARGE SCALE GENOMIC DNA]</scope>
    <source>
        <strain evidence="1 2">AS_MEX2019</strain>
        <tissue evidence="1">Muscle</tissue>
    </source>
</reference>
<keyword evidence="2" id="KW-1185">Reference proteome</keyword>